<evidence type="ECO:0000313" key="2">
    <source>
        <dbReference type="Proteomes" id="UP000217507"/>
    </source>
</evidence>
<organism evidence="1 2">
    <name type="scientific">Trichormus variabilis NIES-23</name>
    <dbReference type="NCBI Taxonomy" id="1973479"/>
    <lineage>
        <taxon>Bacteria</taxon>
        <taxon>Bacillati</taxon>
        <taxon>Cyanobacteriota</taxon>
        <taxon>Cyanophyceae</taxon>
        <taxon>Nostocales</taxon>
        <taxon>Nostocaceae</taxon>
        <taxon>Trichormus</taxon>
    </lineage>
</organism>
<evidence type="ECO:0000313" key="1">
    <source>
        <dbReference type="EMBL" id="BAY68492.1"/>
    </source>
</evidence>
<sequence length="434" mass="46362">MNKIQTNINTGDFSSPFIGTNYTFWNVGTRLITLLLVFTAIANKSAVAADNIATEDQQPQLSNYQKPQDFFTASKVNLQPNISLKQRLQAHQKSRQMAQSETIKINDGFTANVAPENFSNSFAENTFSPIAQNGLATNEHSLQERFTSPVSKPELLTEQQVNVSQQIPSQILAQIDSSETVGDTFGDTNRLRQELLIEPIVKPREASKASPGSTAGTPSAYGASFGQAYIGGGLFFPLEDNKDRVDGSLSVGFGLGDSAKSVGLEVNVNITSVGGGDTFDFGDSGGVGFKLHRYLGDGTAVAVGWSNAIKWGDVSSSKDTIYGVVTRAFPLQPKNPNNQLPLTISVGLGSGAFRSKGAIDANENPANLFASLGLRVIPQVSLVSSWTGNRLNMGASFAPFKKTPIVINAVFTDVTSNFNSGLGFSLSAGYSFRF</sequence>
<accession>A0A1Z4KHP4</accession>
<reference evidence="1 2" key="1">
    <citation type="submission" date="2017-06" db="EMBL/GenBank/DDBJ databases">
        <title>Genome sequencing of cyanobaciteial culture collection at National Institute for Environmental Studies (NIES).</title>
        <authorList>
            <person name="Hirose Y."/>
            <person name="Shimura Y."/>
            <person name="Fujisawa T."/>
            <person name="Nakamura Y."/>
            <person name="Kawachi M."/>
        </authorList>
    </citation>
    <scope>NUCLEOTIDE SEQUENCE [LARGE SCALE GENOMIC DNA]</scope>
    <source>
        <strain evidence="1 2">NIES-23</strain>
    </source>
</reference>
<name>A0A1Z4KHP4_ANAVA</name>
<dbReference type="Proteomes" id="UP000217507">
    <property type="component" value="Chromosome"/>
</dbReference>
<gene>
    <name evidence="1" type="ORF">NIES23_12780</name>
</gene>
<protein>
    <submittedName>
        <fullName evidence="1">Uncharacterized protein</fullName>
    </submittedName>
</protein>
<dbReference type="AlphaFoldDB" id="A0A1Z4KHP4"/>
<dbReference type="EMBL" id="AP018216">
    <property type="protein sequence ID" value="BAY68492.1"/>
    <property type="molecule type" value="Genomic_DNA"/>
</dbReference>
<proteinExistence type="predicted"/>